<dbReference type="EMBL" id="CP081150">
    <property type="protein sequence ID" value="QZA76385.1"/>
    <property type="molecule type" value="Genomic_DNA"/>
</dbReference>
<protein>
    <submittedName>
        <fullName evidence="1">Site-specific integrase</fullName>
    </submittedName>
</protein>
<gene>
    <name evidence="1" type="ORF">K4H28_08470</name>
</gene>
<evidence type="ECO:0000313" key="2">
    <source>
        <dbReference type="Proteomes" id="UP000825679"/>
    </source>
</evidence>
<accession>A0ABX8Z3L9</accession>
<proteinExistence type="predicted"/>
<dbReference type="RefSeq" id="WP_221004793.1">
    <property type="nucleotide sequence ID" value="NZ_CP081150.1"/>
</dbReference>
<sequence length="394" mass="45565">MEHVTVNAKVFRDNTGIEINIPVILTEHGPVLLLIDYFLERAQDRSQIWMVKLTQAVGLLLDYTVANRDCYDNPKDLFAGFAQRLSSGTVNTDGLDSSGLYWLGKNPPLVRQLIGQLSEFSDWLSDRQGTQPLNPWRKATRWEEILAWAAWHQKKDRAFMSHTWSYEKASLDMSRARNVILKRTPIIDRDPVKFFPEEHIHSLLFKGFIVPRRQKSPRLEERLNLRDILITLLMHYGGLRMSEPFHLFVQDVVPDPLNPARARVRIYHPNFGAAPPDWLDAKGQPKRCNRDSYLRGKYGILPRNEYSATDQLHAGWKNNTLDSTAYCMEVNWFPAWSGELFMKLWMLYMAQRAHLGSQHPFAFVTLEGLPYAIESHRVSRRLFGLSQTNTACSL</sequence>
<reference evidence="1 2" key="1">
    <citation type="submission" date="2021-08" db="EMBL/GenBank/DDBJ databases">
        <title>complete genome sequencing of Deefgea sp. D25.</title>
        <authorList>
            <person name="Bae J.-W."/>
            <person name="Gim D.-H."/>
        </authorList>
    </citation>
    <scope>NUCLEOTIDE SEQUENCE [LARGE SCALE GENOMIC DNA]</scope>
    <source>
        <strain evidence="1 2">D25</strain>
    </source>
</reference>
<dbReference type="Proteomes" id="UP000825679">
    <property type="component" value="Chromosome"/>
</dbReference>
<evidence type="ECO:0000313" key="1">
    <source>
        <dbReference type="EMBL" id="QZA76385.1"/>
    </source>
</evidence>
<keyword evidence="2" id="KW-1185">Reference proteome</keyword>
<organism evidence="1 2">
    <name type="scientific">Deefgea tanakiae</name>
    <dbReference type="NCBI Taxonomy" id="2865840"/>
    <lineage>
        <taxon>Bacteria</taxon>
        <taxon>Pseudomonadati</taxon>
        <taxon>Pseudomonadota</taxon>
        <taxon>Betaproteobacteria</taxon>
        <taxon>Neisseriales</taxon>
        <taxon>Chitinibacteraceae</taxon>
        <taxon>Deefgea</taxon>
    </lineage>
</organism>
<dbReference type="NCBIfam" id="NF040693">
    <property type="entry name" value="recomb_GmtY"/>
    <property type="match status" value="1"/>
</dbReference>
<name>A0ABX8Z3L9_9NEIS</name>